<evidence type="ECO:0000256" key="5">
    <source>
        <dbReference type="SAM" id="MobiDB-lite"/>
    </source>
</evidence>
<feature type="compositionally biased region" description="Basic and acidic residues" evidence="5">
    <location>
        <begin position="178"/>
        <end position="226"/>
    </location>
</feature>
<proteinExistence type="predicted"/>
<dbReference type="Ensembl" id="ENSLAFT00000035271.1">
    <property type="protein sequence ID" value="ENSLAFP00000022571.1"/>
    <property type="gene ID" value="ENSLAFG00000007609.3"/>
</dbReference>
<feature type="compositionally biased region" description="Basic and acidic residues" evidence="5">
    <location>
        <begin position="307"/>
        <end position="316"/>
    </location>
</feature>
<dbReference type="InterPro" id="IPR011993">
    <property type="entry name" value="PH-like_dom_sf"/>
</dbReference>
<dbReference type="SMART" id="SM00233">
    <property type="entry name" value="PH"/>
    <property type="match status" value="1"/>
</dbReference>
<evidence type="ECO:0000256" key="2">
    <source>
        <dbReference type="ARBA" id="ARBA00022490"/>
    </source>
</evidence>
<comment type="subcellular location">
    <subcellularLocation>
        <location evidence="1">Cytoplasm</location>
    </subcellularLocation>
</comment>
<feature type="region of interest" description="Disordered" evidence="5">
    <location>
        <begin position="432"/>
        <end position="472"/>
    </location>
</feature>
<feature type="compositionally biased region" description="Polar residues" evidence="5">
    <location>
        <begin position="320"/>
        <end position="345"/>
    </location>
</feature>
<feature type="coiled-coil region" evidence="4">
    <location>
        <begin position="533"/>
        <end position="567"/>
    </location>
</feature>
<dbReference type="Gene3D" id="2.30.29.30">
    <property type="entry name" value="Pleckstrin-homology domain (PH domain)/Phosphotyrosine-binding domain (PTB)"/>
    <property type="match status" value="1"/>
</dbReference>
<feature type="region of interest" description="Disordered" evidence="5">
    <location>
        <begin position="1011"/>
        <end position="1030"/>
    </location>
</feature>
<evidence type="ECO:0000313" key="7">
    <source>
        <dbReference type="Ensembl" id="ENSLAFP00000022571.1"/>
    </source>
</evidence>
<feature type="compositionally biased region" description="Basic and acidic residues" evidence="5">
    <location>
        <begin position="367"/>
        <end position="384"/>
    </location>
</feature>
<reference evidence="7 8" key="1">
    <citation type="submission" date="2009-06" db="EMBL/GenBank/DDBJ databases">
        <title>The Genome Sequence of Loxodonta africana (African elephant).</title>
        <authorList>
            <person name="Di Palma F."/>
            <person name="Heiman D."/>
            <person name="Young S."/>
            <person name="Johnson J."/>
            <person name="Lander E.S."/>
            <person name="Lindblad-Toh K."/>
        </authorList>
    </citation>
    <scope>NUCLEOTIDE SEQUENCE [LARGE SCALE GENOMIC DNA]</scope>
    <source>
        <strain evidence="7 8">Isolate ISIS603380</strain>
    </source>
</reference>
<feature type="compositionally biased region" description="Polar residues" evidence="5">
    <location>
        <begin position="680"/>
        <end position="694"/>
    </location>
</feature>
<evidence type="ECO:0000259" key="6">
    <source>
        <dbReference type="PROSITE" id="PS50003"/>
    </source>
</evidence>
<dbReference type="GO" id="GO:0046930">
    <property type="term" value="C:pore complex"/>
    <property type="evidence" value="ECO:0007669"/>
    <property type="project" value="TreeGrafter"/>
</dbReference>
<feature type="coiled-coil region" evidence="4">
    <location>
        <begin position="599"/>
        <end position="626"/>
    </location>
</feature>
<feature type="compositionally biased region" description="Basic and acidic residues" evidence="5">
    <location>
        <begin position="459"/>
        <end position="472"/>
    </location>
</feature>
<accession>G3U413</accession>
<protein>
    <submittedName>
        <fullName evidence="7">Pleckstrin homology domain containing A7</fullName>
    </submittedName>
</protein>
<evidence type="ECO:0000256" key="3">
    <source>
        <dbReference type="ARBA" id="ARBA00022553"/>
    </source>
</evidence>
<evidence type="ECO:0000313" key="8">
    <source>
        <dbReference type="Proteomes" id="UP000007646"/>
    </source>
</evidence>
<dbReference type="Pfam" id="PF00169">
    <property type="entry name" value="PH"/>
    <property type="match status" value="1"/>
</dbReference>
<dbReference type="PANTHER" id="PTHR12752">
    <property type="entry name" value="PHOSPHOINOSITOL 3-PHOSPHATE-BINDING PROTEIN"/>
    <property type="match status" value="1"/>
</dbReference>
<dbReference type="GO" id="GO:0044331">
    <property type="term" value="P:cell-cell adhesion mediated by cadherin"/>
    <property type="evidence" value="ECO:0007669"/>
    <property type="project" value="TreeGrafter"/>
</dbReference>
<dbReference type="GO" id="GO:0005915">
    <property type="term" value="C:zonula adherens"/>
    <property type="evidence" value="ECO:0007669"/>
    <property type="project" value="TreeGrafter"/>
</dbReference>
<dbReference type="HOGENOM" id="CLU_008216_0_0_1"/>
<feature type="compositionally biased region" description="Low complexity" evidence="5">
    <location>
        <begin position="146"/>
        <end position="158"/>
    </location>
</feature>
<reference evidence="7" key="2">
    <citation type="submission" date="2025-08" db="UniProtKB">
        <authorList>
            <consortium name="Ensembl"/>
        </authorList>
    </citation>
    <scope>IDENTIFICATION</scope>
    <source>
        <strain evidence="7">Isolate ISIS603380</strain>
    </source>
</reference>
<feature type="domain" description="PH" evidence="6">
    <location>
        <begin position="23"/>
        <end position="144"/>
    </location>
</feature>
<gene>
    <name evidence="7" type="primary">PLEKHA7</name>
</gene>
<dbReference type="PROSITE" id="PS50003">
    <property type="entry name" value="PH_DOMAIN"/>
    <property type="match status" value="1"/>
</dbReference>
<feature type="compositionally biased region" description="Pro residues" evidence="5">
    <location>
        <begin position="437"/>
        <end position="452"/>
    </location>
</feature>
<reference evidence="7" key="3">
    <citation type="submission" date="2025-09" db="UniProtKB">
        <authorList>
            <consortium name="Ensembl"/>
        </authorList>
    </citation>
    <scope>IDENTIFICATION</scope>
    <source>
        <strain evidence="7">Isolate ISIS603380</strain>
    </source>
</reference>
<dbReference type="InterPro" id="IPR040392">
    <property type="entry name" value="PKHA4-7_PH"/>
</dbReference>
<keyword evidence="2" id="KW-0963">Cytoplasm</keyword>
<dbReference type="GO" id="GO:0090136">
    <property type="term" value="P:epithelial cell-cell adhesion"/>
    <property type="evidence" value="ECO:0007669"/>
    <property type="project" value="TreeGrafter"/>
</dbReference>
<evidence type="ECO:0000256" key="4">
    <source>
        <dbReference type="SAM" id="Coils"/>
    </source>
</evidence>
<feature type="region of interest" description="Disordered" evidence="5">
    <location>
        <begin position="657"/>
        <end position="694"/>
    </location>
</feature>
<dbReference type="SUPFAM" id="SSF50729">
    <property type="entry name" value="PH domain-like"/>
    <property type="match status" value="1"/>
</dbReference>
<dbReference type="FunFam" id="2.30.29.30:FF:000103">
    <property type="entry name" value="Pleckstrin homology domain-containing family A member 4"/>
    <property type="match status" value="1"/>
</dbReference>
<dbReference type="PANTHER" id="PTHR12752:SF4">
    <property type="entry name" value="PLECKSTRIN HOMOLOGY DOMAIN-CONTAINING FAMILY A MEMBER 7"/>
    <property type="match status" value="1"/>
</dbReference>
<dbReference type="Proteomes" id="UP000007646">
    <property type="component" value="Unassembled WGS sequence"/>
</dbReference>
<dbReference type="AlphaFoldDB" id="G3U413"/>
<keyword evidence="3" id="KW-0597">Phosphoprotein</keyword>
<dbReference type="CDD" id="cd13248">
    <property type="entry name" value="PH_PEPP1_2_3"/>
    <property type="match status" value="1"/>
</dbReference>
<evidence type="ECO:0000256" key="1">
    <source>
        <dbReference type="ARBA" id="ARBA00004496"/>
    </source>
</evidence>
<dbReference type="GO" id="GO:0005737">
    <property type="term" value="C:cytoplasm"/>
    <property type="evidence" value="ECO:0007669"/>
    <property type="project" value="UniProtKB-SubCell"/>
</dbReference>
<name>G3U413_LOXAF</name>
<feature type="compositionally biased region" description="Basic and acidic residues" evidence="5">
    <location>
        <begin position="159"/>
        <end position="168"/>
    </location>
</feature>
<sequence length="1030" mass="116924">KSINKVHSFGKRDQAIRRNPNVPVVVRGWLHKQDSSGMRLWKRRWFVLADYCLFYYKVKDSREEAVLGSIPLPSYVVSPVTPEDRISRKYSFKVAVHTGMRALIYNSSTVGSQAEHSGMRTYYFSADTLEDMNAWVRAMNQAAQVLSRSSLKRSPSPSRDADVEKVERQAVPQANHTDACRECGRVGPRHARDCPHRGHDDSYGFERQEQEEEGYRSQRDPLEGKRDRSKARSPYVSAEEDALFVDLPGGSRGQQAQPQRAEKNGMLPASYGPGEQNETGGYQRAFPPRTNSEKHSQKKSSLAQVEHWAKASKGDGRSLPSEQTLPRQGPSQPLSFPENYQTVPKNTRHPSGSSSPPPRNLPSDYKYAQDRASHLKMSSEERRAHRDGTVWQLYEWQQRQQFRHGSPTAPICAGSPEFTDQGRSRSMLEVPRSISVPPSPSDIPPPGPPRAFPPRRPHTPAERVTVKPPDQRRSVDISLDPAKFVLRVGIMFPKTNAEPEVVHVFCDGVYTLKIAESDIDVKLSVFCEQDRILQDSEDKIRALKENKDQLESVLEVLHRQMEQYRDQPQHLEKIAYQQRLLQEDLVHIRAELSRESTEMENAWNEYLKLESDVEQLRQTLQEQHRRAFFFQVEKSQIQKDLWRIEDVIAGLSANKDAPGPRTARHLLGPWGTKTKDIKNNKMSSSHLHSPDTLFSLTKGNKKSFKENSYIHPGPGSELLWHKEPAQSSTVDGSMDTNLQPGQEAEGHKEVFMAPVGYVTSSPPHCLTGLWPELAPGRLGKQPSCSICNSPSHPLQRPKSALERLYSGDHQRGKMSAEEQLERMKRHQKALVRERKRTLSQAQTPKGQEVTALNPLVCCQWKREQDFDLQLLERAMQGERKDKEENGWLKLQAMPVTELDLEPQDYDLDISRELSKPEKVAIPERYVELDPEEPPSLEELQARYRKAEKIRSILTRSSVSNLQSAASQDQNSVADLDSQLQEQERIINISYALASEASQRSKQVAAQQLVLLPPKAPLSSRPTPPYPPLSN</sequence>
<feature type="compositionally biased region" description="Pro residues" evidence="5">
    <location>
        <begin position="1021"/>
        <end position="1030"/>
    </location>
</feature>
<keyword evidence="8" id="KW-1185">Reference proteome</keyword>
<dbReference type="GO" id="GO:0046931">
    <property type="term" value="P:pore complex assembly"/>
    <property type="evidence" value="ECO:0007669"/>
    <property type="project" value="TreeGrafter"/>
</dbReference>
<feature type="region of interest" description="Disordered" evidence="5">
    <location>
        <begin position="146"/>
        <end position="384"/>
    </location>
</feature>
<dbReference type="InterPro" id="IPR057971">
    <property type="entry name" value="PKHA4-7_TBCA"/>
</dbReference>
<dbReference type="GO" id="GO:0045218">
    <property type="term" value="P:zonula adherens maintenance"/>
    <property type="evidence" value="ECO:0007669"/>
    <property type="project" value="TreeGrafter"/>
</dbReference>
<organism evidence="7 8">
    <name type="scientific">Loxodonta africana</name>
    <name type="common">African elephant</name>
    <dbReference type="NCBI Taxonomy" id="9785"/>
    <lineage>
        <taxon>Eukaryota</taxon>
        <taxon>Metazoa</taxon>
        <taxon>Chordata</taxon>
        <taxon>Craniata</taxon>
        <taxon>Vertebrata</taxon>
        <taxon>Euteleostomi</taxon>
        <taxon>Mammalia</taxon>
        <taxon>Eutheria</taxon>
        <taxon>Afrotheria</taxon>
        <taxon>Proboscidea</taxon>
        <taxon>Elephantidae</taxon>
        <taxon>Loxodonta</taxon>
    </lineage>
</organism>
<keyword evidence="4" id="KW-0175">Coiled coil</keyword>
<dbReference type="Pfam" id="PF25541">
    <property type="entry name" value="TBCA_PH"/>
    <property type="match status" value="1"/>
</dbReference>
<dbReference type="GeneTree" id="ENSGT00940000155817"/>
<dbReference type="InterPro" id="IPR001849">
    <property type="entry name" value="PH_domain"/>
</dbReference>